<reference evidence="1" key="1">
    <citation type="submission" date="2018-05" db="EMBL/GenBank/DDBJ databases">
        <authorList>
            <person name="Lanie J.A."/>
            <person name="Ng W.-L."/>
            <person name="Kazmierczak K.M."/>
            <person name="Andrzejewski T.M."/>
            <person name="Davidsen T.M."/>
            <person name="Wayne K.J."/>
            <person name="Tettelin H."/>
            <person name="Glass J.I."/>
            <person name="Rusch D."/>
            <person name="Podicherti R."/>
            <person name="Tsui H.-C.T."/>
            <person name="Winkler M.E."/>
        </authorList>
    </citation>
    <scope>NUCLEOTIDE SEQUENCE</scope>
</reference>
<sequence length="35" mass="3625">MNKIDLQNRRAVITGGAQGIGLAIAERLLMSGASV</sequence>
<name>A0A382EHR1_9ZZZZ</name>
<proteinExistence type="predicted"/>
<gene>
    <name evidence="1" type="ORF">METZ01_LOCUS202869</name>
</gene>
<dbReference type="AlphaFoldDB" id="A0A382EHR1"/>
<dbReference type="SUPFAM" id="SSF51735">
    <property type="entry name" value="NAD(P)-binding Rossmann-fold domains"/>
    <property type="match status" value="1"/>
</dbReference>
<feature type="non-terminal residue" evidence="1">
    <location>
        <position position="35"/>
    </location>
</feature>
<organism evidence="1">
    <name type="scientific">marine metagenome</name>
    <dbReference type="NCBI Taxonomy" id="408172"/>
    <lineage>
        <taxon>unclassified sequences</taxon>
        <taxon>metagenomes</taxon>
        <taxon>ecological metagenomes</taxon>
    </lineage>
</organism>
<accession>A0A382EHR1</accession>
<protein>
    <recommendedName>
        <fullName evidence="2">3-oxoacyl-ACP reductase</fullName>
    </recommendedName>
</protein>
<evidence type="ECO:0008006" key="2">
    <source>
        <dbReference type="Google" id="ProtNLM"/>
    </source>
</evidence>
<evidence type="ECO:0000313" key="1">
    <source>
        <dbReference type="EMBL" id="SVB50015.1"/>
    </source>
</evidence>
<dbReference type="Gene3D" id="3.40.50.720">
    <property type="entry name" value="NAD(P)-binding Rossmann-like Domain"/>
    <property type="match status" value="1"/>
</dbReference>
<dbReference type="EMBL" id="UINC01044484">
    <property type="protein sequence ID" value="SVB50015.1"/>
    <property type="molecule type" value="Genomic_DNA"/>
</dbReference>
<dbReference type="InterPro" id="IPR036291">
    <property type="entry name" value="NAD(P)-bd_dom_sf"/>
</dbReference>